<sequence>MLTIIAAPTSQDFANPRLSEKYTQPQFLKQSEQLVHYCRQLSVKQLEELMHISPHLAELNQQRFQDWHTPFTPDNALQAIFAYSGDIYTSLKVSDLSLHELDYMQTAVCILSGLYGILRPLDLIQPYRLSMNVRLENPEGINLYHFWHETLTSHLNQIETETIIDLAFDNYFKAIDKDKLKAQVIKPVFLDEKAGKYMNVNAYAKEAMGLMTRFIVCNKLHSPKMLHEFNEHGYQFAAHESSEDELVFKRSEKTAQQYRN</sequence>
<dbReference type="PANTHER" id="PTHR30283">
    <property type="entry name" value="PEROXIDE STRESS RESPONSE PROTEIN YAAA"/>
    <property type="match status" value="1"/>
</dbReference>
<dbReference type="GO" id="GO:0005829">
    <property type="term" value="C:cytosol"/>
    <property type="evidence" value="ECO:0007669"/>
    <property type="project" value="TreeGrafter"/>
</dbReference>
<evidence type="ECO:0000256" key="1">
    <source>
        <dbReference type="HAMAP-Rule" id="MF_00652"/>
    </source>
</evidence>
<comment type="caution">
    <text evidence="2">The sequence shown here is derived from an EMBL/GenBank/DDBJ whole genome shotgun (WGS) entry which is preliminary data.</text>
</comment>
<dbReference type="EMBL" id="AVQL01000453">
    <property type="protein sequence ID" value="KEQ00271.1"/>
    <property type="molecule type" value="Genomic_DNA"/>
</dbReference>
<gene>
    <name evidence="2" type="ORF">SASC598J21_019720</name>
</gene>
<protein>
    <recommendedName>
        <fullName evidence="1">UPF0246 protein SASC598J21_019720</fullName>
    </recommendedName>
</protein>
<dbReference type="GO" id="GO:0033194">
    <property type="term" value="P:response to hydroperoxide"/>
    <property type="evidence" value="ECO:0007669"/>
    <property type="project" value="TreeGrafter"/>
</dbReference>
<dbReference type="HAMAP" id="MF_00652">
    <property type="entry name" value="UPF0246"/>
    <property type="match status" value="1"/>
</dbReference>
<comment type="similarity">
    <text evidence="1">Belongs to the UPF0246 family.</text>
</comment>
<proteinExistence type="inferred from homology"/>
<reference evidence="2 3" key="1">
    <citation type="journal article" date="2014" name="PLoS Genet.">
        <title>Hidden diversity in honey bee gut symbionts detected by single-cell genomics.</title>
        <authorList>
            <person name="Engel P."/>
            <person name="Stepanauskas R."/>
            <person name="Moran N."/>
        </authorList>
    </citation>
    <scope>NUCLEOTIDE SEQUENCE [LARGE SCALE GENOMIC DNA]</scope>
    <source>
        <strain evidence="2 3">SCGC AB-598-J21</strain>
    </source>
</reference>
<evidence type="ECO:0000313" key="3">
    <source>
        <dbReference type="Proteomes" id="UP000027644"/>
    </source>
</evidence>
<dbReference type="NCBIfam" id="NF002542">
    <property type="entry name" value="PRK02101.1-3"/>
    <property type="match status" value="1"/>
</dbReference>
<dbReference type="Proteomes" id="UP000027644">
    <property type="component" value="Unassembled WGS sequence"/>
</dbReference>
<dbReference type="Pfam" id="PF03883">
    <property type="entry name" value="H2O2_YaaD"/>
    <property type="match status" value="1"/>
</dbReference>
<evidence type="ECO:0000313" key="2">
    <source>
        <dbReference type="EMBL" id="KEQ00271.1"/>
    </source>
</evidence>
<name>A0A074V4X5_9NEIS</name>
<accession>A0A074V4X5</accession>
<dbReference type="AlphaFoldDB" id="A0A074V4X5"/>
<dbReference type="InterPro" id="IPR005583">
    <property type="entry name" value="YaaA"/>
</dbReference>
<organism evidence="2 3">
    <name type="scientific">Snodgrassella alvi SCGC AB-598-J21</name>
    <dbReference type="NCBI Taxonomy" id="1385367"/>
    <lineage>
        <taxon>Bacteria</taxon>
        <taxon>Pseudomonadati</taxon>
        <taxon>Pseudomonadota</taxon>
        <taxon>Betaproteobacteria</taxon>
        <taxon>Neisseriales</taxon>
        <taxon>Neisseriaceae</taxon>
        <taxon>Snodgrassella</taxon>
    </lineage>
</organism>
<dbReference type="PANTHER" id="PTHR30283:SF4">
    <property type="entry name" value="PEROXIDE STRESS RESISTANCE PROTEIN YAAA"/>
    <property type="match status" value="1"/>
</dbReference>